<dbReference type="EMBL" id="BBMN01000003">
    <property type="protein sequence ID" value="GAL04155.1"/>
    <property type="molecule type" value="Genomic_DNA"/>
</dbReference>
<dbReference type="STRING" id="754436.JCM19237_2306"/>
<reference evidence="1 2" key="1">
    <citation type="journal article" date="2014" name="Genome Announc.">
        <title>Draft Genome Sequences of Two Vibrionaceae Species, Vibrio ponticus C121 and Photobacterium aphoticum C119, Isolated as Coral Reef Microbiota.</title>
        <authorList>
            <person name="Al-saari N."/>
            <person name="Meirelles P.M."/>
            <person name="Mino S."/>
            <person name="Suda W."/>
            <person name="Oshima K."/>
            <person name="Hattori M."/>
            <person name="Ohkuma M."/>
            <person name="Thompson F.L."/>
            <person name="Gomez-Gil B."/>
            <person name="Sawabe T."/>
            <person name="Sawabe T."/>
        </authorList>
    </citation>
    <scope>NUCLEOTIDE SEQUENCE [LARGE SCALE GENOMIC DNA]</scope>
    <source>
        <strain evidence="1 2">JCM 19237</strain>
    </source>
</reference>
<evidence type="ECO:0000313" key="2">
    <source>
        <dbReference type="Proteomes" id="UP000029227"/>
    </source>
</evidence>
<evidence type="ECO:0000313" key="1">
    <source>
        <dbReference type="EMBL" id="GAL04155.1"/>
    </source>
</evidence>
<dbReference type="Proteomes" id="UP000029227">
    <property type="component" value="Unassembled WGS sequence"/>
</dbReference>
<protein>
    <submittedName>
        <fullName evidence="1">Uncharacterized protein</fullName>
    </submittedName>
</protein>
<comment type="caution">
    <text evidence="1">The sequence shown here is derived from an EMBL/GenBank/DDBJ whole genome shotgun (WGS) entry which is preliminary data.</text>
</comment>
<accession>A0A090QLZ1</accession>
<name>A0A090QLZ1_9GAMM</name>
<dbReference type="Gene3D" id="2.60.120.260">
    <property type="entry name" value="Galactose-binding domain-like"/>
    <property type="match status" value="1"/>
</dbReference>
<proteinExistence type="predicted"/>
<sequence length="213" mass="23058">MRGQWDKISFPLTILETQRANDIQITLSMTHSGQIDIANLWVSLGQKALATIQLQPNGAPQQVVISLTPELLARFGNILTIAVRHQLPNSLSLSEQRVEAAEAVTELLAEHSFFELSYTPTDAAPTLATAEALMRSGQMYNHAIQLVSLLPDTAPSDLTLAGMLVQAGLCAVGVTVISTVFTAPNAHRQRQPQSDSTDLWFARCAPPTYKLAG</sequence>
<dbReference type="AlphaFoldDB" id="A0A090QLZ1"/>
<gene>
    <name evidence="1" type="ORF">JCM19237_2306</name>
</gene>
<organism evidence="1 2">
    <name type="scientific">Photobacterium aphoticum</name>
    <dbReference type="NCBI Taxonomy" id="754436"/>
    <lineage>
        <taxon>Bacteria</taxon>
        <taxon>Pseudomonadati</taxon>
        <taxon>Pseudomonadota</taxon>
        <taxon>Gammaproteobacteria</taxon>
        <taxon>Vibrionales</taxon>
        <taxon>Vibrionaceae</taxon>
        <taxon>Photobacterium</taxon>
    </lineage>
</organism>